<dbReference type="eggNOG" id="arCOG02170">
    <property type="taxonomic scope" value="Archaea"/>
</dbReference>
<dbReference type="HOGENOM" id="CLU_223577_0_0_2"/>
<dbReference type="eggNOG" id="arCOG09780">
    <property type="taxonomic scope" value="Archaea"/>
</dbReference>
<feature type="transmembrane region" description="Helical" evidence="3">
    <location>
        <begin position="30"/>
        <end position="54"/>
    </location>
</feature>
<feature type="domain" description="PaRep2b" evidence="4">
    <location>
        <begin position="4207"/>
        <end position="4369"/>
    </location>
</feature>
<evidence type="ECO:0000256" key="1">
    <source>
        <dbReference type="SAM" id="Coils"/>
    </source>
</evidence>
<gene>
    <name evidence="5" type="ordered locus">Pogu_0633</name>
</gene>
<feature type="coiled-coil region" evidence="1">
    <location>
        <begin position="976"/>
        <end position="1013"/>
    </location>
</feature>
<feature type="region of interest" description="Disordered" evidence="2">
    <location>
        <begin position="3030"/>
        <end position="3115"/>
    </location>
</feature>
<feature type="transmembrane region" description="Helical" evidence="3">
    <location>
        <begin position="872"/>
        <end position="891"/>
    </location>
</feature>
<feature type="transmembrane region" description="Helical" evidence="3">
    <location>
        <begin position="6"/>
        <end position="23"/>
    </location>
</feature>
<keyword evidence="1" id="KW-0175">Coiled coil</keyword>
<dbReference type="STRING" id="698757.Pogu_0633"/>
<dbReference type="eggNOG" id="arCOG09167">
    <property type="taxonomic scope" value="Archaea"/>
</dbReference>
<organism evidence="5 6">
    <name type="scientific">Pyrobaculum oguniense (strain DSM 13380 / JCM 10595 / TE7)</name>
    <dbReference type="NCBI Taxonomy" id="698757"/>
    <lineage>
        <taxon>Archaea</taxon>
        <taxon>Thermoproteota</taxon>
        <taxon>Thermoprotei</taxon>
        <taxon>Thermoproteales</taxon>
        <taxon>Thermoproteaceae</taxon>
        <taxon>Pyrobaculum</taxon>
    </lineage>
</organism>
<keyword evidence="3" id="KW-0812">Transmembrane</keyword>
<evidence type="ECO:0000313" key="6">
    <source>
        <dbReference type="Proteomes" id="UP000009062"/>
    </source>
</evidence>
<dbReference type="EMBL" id="CP003316">
    <property type="protein sequence ID" value="AFA38660.1"/>
    <property type="molecule type" value="Genomic_DNA"/>
</dbReference>
<dbReference type="Pfam" id="PF07775">
    <property type="entry name" value="PaRep2b"/>
    <property type="match status" value="2"/>
</dbReference>
<feature type="compositionally biased region" description="Low complexity" evidence="2">
    <location>
        <begin position="3102"/>
        <end position="3113"/>
    </location>
</feature>
<feature type="compositionally biased region" description="Basic and acidic residues" evidence="2">
    <location>
        <begin position="3030"/>
        <end position="3081"/>
    </location>
</feature>
<keyword evidence="3" id="KW-1133">Transmembrane helix</keyword>
<evidence type="ECO:0000256" key="2">
    <source>
        <dbReference type="SAM" id="MobiDB-lite"/>
    </source>
</evidence>
<dbReference type="PANTHER" id="PTHR47372">
    <property type="entry name" value="DAUER UP-REGULATED-RELATED"/>
    <property type="match status" value="1"/>
</dbReference>
<protein>
    <submittedName>
        <fullName evidence="5">PaRep2b protein</fullName>
    </submittedName>
</protein>
<dbReference type="KEGG" id="pog:Pogu_0633"/>
<feature type="domain" description="PaRep2b" evidence="4">
    <location>
        <begin position="3957"/>
        <end position="4195"/>
    </location>
</feature>
<accession>H6Q803</accession>
<feature type="coiled-coil region" evidence="1">
    <location>
        <begin position="1802"/>
        <end position="1839"/>
    </location>
</feature>
<feature type="coiled-coil region" evidence="1">
    <location>
        <begin position="1308"/>
        <end position="1335"/>
    </location>
</feature>
<evidence type="ECO:0000313" key="5">
    <source>
        <dbReference type="EMBL" id="AFA38660.1"/>
    </source>
</evidence>
<feature type="transmembrane region" description="Helical" evidence="3">
    <location>
        <begin position="841"/>
        <end position="865"/>
    </location>
</feature>
<reference evidence="5 6" key="1">
    <citation type="journal article" date="2012" name="Stand. Genomic Sci.">
        <title>Complete genome sequence of Pyrobaculum oguniense.</title>
        <authorList>
            <person name="Bernick D.L."/>
            <person name="Karplus K."/>
            <person name="Lui L.M."/>
            <person name="Coker J.K."/>
            <person name="Murphy J.N."/>
            <person name="Chan P.P."/>
            <person name="Cozen A.E."/>
            <person name="Lowe T.M."/>
        </authorList>
    </citation>
    <scope>NUCLEOTIDE SEQUENCE [LARGE SCALE GENOMIC DNA]</scope>
    <source>
        <strain evidence="5 6">TE7</strain>
    </source>
</reference>
<feature type="coiled-coil region" evidence="1">
    <location>
        <begin position="3304"/>
        <end position="3335"/>
    </location>
</feature>
<dbReference type="eggNOG" id="arCOG07952">
    <property type="taxonomic scope" value="Archaea"/>
</dbReference>
<evidence type="ECO:0000259" key="4">
    <source>
        <dbReference type="Pfam" id="PF07775"/>
    </source>
</evidence>
<dbReference type="InterPro" id="IPR011689">
    <property type="entry name" value="PaRep2b"/>
</dbReference>
<feature type="transmembrane region" description="Helical" evidence="3">
    <location>
        <begin position="98"/>
        <end position="127"/>
    </location>
</feature>
<sequence>MDIDITIFIFFTGVLSSLYLLFFRGREDWYIPLAGSILVLLVPHVTCLVFSWHIPFAACPVYTYGVYDLEEQLRKAAEATEAVANTALSLAAEFAKAIGALSAAMTAAMTILAIASGGLTALLGGALDLLRIMNYANPAWQIAVSAYNVAMGIGMSYHVLAVLAKAAEHFVPLLLAAGMALMPLPRVRGFGAMIFALGLLLYVAAMAGLHFSGPTMEILKWLNSTNKWIGDMPKPSFNFSGYGFLAVQGGGMFFASYETHVDNATVQRALEELRKLGINYTGLAITPGRDYIAGAVLTPIYGGSNITWRGLNSSSPYIVFAWLDVPINGTDRIQRRPWGFDYSLIQLPDNVTVSTPSGNISLREWGLRVAEAERALIGNFTPLWIIDAGPQQFWRLLFVEVNATISLRNQTLYNGTERGVVGVWGWIVPPDEERCEAAGAAVECGAADVTVKPGLLKYEIEANATTWVRPIAERLTSRFNMTLAEAPRPVRDGEERFYTWQEVCYYTCCSTCCDQSGCRTCCSTCSYYRTVWEEPVIFKILRDGEYERQGILYDRPWVPEAPFNFTFRVGYVHRDWEVRKELRASAPDTGRCREIPGTRRLYKKVVFWDVQPSFFMIYGFVWASSVEAAVDDMRRPLPDYYDGGPAEEDGAEVINLLRGAEHDQYCKVAYYGAAQPNWQLVPLAVRNMTSINRMYDAYLLTQGNYTEVWGRGAVAISNGSQFVIEGVNRLIEAYKPKPFIPMPEAAPTNYTMTQVTVECVKYEWRGKSLATGSLTITPGAQVWLHNYTWLASRLSLEFVNKSAEMWLWILQNPPPKPPENLTRWGIVPGWLNSTWLSTPHAFFGVTATAAAGMLLWYAASLLAAWMSIYPQILLAFLSVFAIFEALSWLLGFPSPGIHLMRFVMNTLEDLAFWYQVRLLIRGRVFARALRFLKSPMRAFAILAVRKLYYKGYLRLRAKERWKIESMLGLRYDERVREQIEKRVEEKLTGKRRLERLAEKAKEYAERAAAAAATAAVKTGMATYEAAKAAYKAAKTVHEYTEGDIVHLLRRLSPAVDHKLEAFLEYMAKRYPAVYHLFLAHLDEKPRWISALDLPRLRMLAEAGKIKWEVYQKARNLVEYYYALRAYEKFKAITEKLSEEKVYEMAIKTAQEAAERSEKALRALMYDLARGVAEEEILRRIKAVVQPIEEVYHRGVFAKLTQIVGMALQERPPETPQELAKLLIERRDEVLQRAPIIAEEWRQYWSAREVPYPARERMEAILAEFARVEIASELAELRTAALARRAAYLALEYEQLRKALEAKLGTPEEQALRGRMQELERQMRGVVEEARRMMADRRVSLQAWEAVERGGQYAVEVRNLEFRIKDVRWLERVFDVVKIERIERGGAVEEALSINEKAARKVLEETWRLYHDFGEKYVWLRHGPEERIYAVPKAGVQEVEQALDKALRVYGQHGREAAVAEFRRAVEEAKQFYASRGGVSAVENIEALERRLVKLLEELPAKPSDVFAAYAEAAREEVAGALPGLREAALARRIALLALEHGALQRAVEEKLGTPEEQALRARLEEVGRRLRGAVEEAKAYGRGGLLEKALRAAEPGVDAERAREALEAAEAALREAASRYGWLLEVREAVERALRAYSEGGREAAVEEFRRAVEEVKQRRPADAERIEAVERRIVEVLQDLPERPLSAAPREEVAERLALVERTRQALSDPDAAFRAVQLAREADEITVISALRLSEEAEAVRAFVQRAKSIDYAALAGEANRAVDDLSRQVYAALKAIDDYDKFKAEAALAQDRWLKALYEADAERALRAVKAELELARQHQKRAEEAVSRVKEVEEVKPPSFAGLDFSQDVKITKSEYFLPTDAALYALAIAFTRRLDAVKRAATPEERRKAVAELAAVTELLREYPRERVAMALKEAERPIFYKAGKVEVNTEKAEKLLAALGYAAIAALGRPESYAASVMLEELAKELGVPKDALLKAASISPALAEAVKAVRELASVDKKFAKLVEEAKTERDLEKIRAYLRAEAKALRAASELGEFLKSPSVEANLGYLIFAADRLQLRDVKRVLELIGRAKGELSFFEERYFNVVYEQLLPLLGWRAERMLLRAPPAVYVLNRMGADLAKDVFSRYRGFEAYGSELRDVVPRVDLPLSVGMPVSLKPKFTQYPQRVTRYVADWSDSALASGIRRYYQTEEGRRHRALAEGLAVAAGAAALRKAAERLLEEAQRRDSDALALIAYLTAARAAREELRLAGIFMRAGARVHADAVRRRAGELYATALEKAVEILRRHYDEKSGISQLLVDGLGLYLGRLANVLKRAKTEEDIREAAEKLAGRMHLMRVAAVAEAAGLEELRAPLAHAMEAVRTYLKLEHWLSTKRPAAAPGELRAEAIQALDAPLPKVERRVMEEAVARSVRLWLAEEAGRLARLAQWLEEPYLRAKDKRHREDIRRIREVVEEAWKNAVRKLAEEAKAAAEFSPSALQELKLVAESWAGAGHHRYPAHRLEEAAPPGEGAERLYKYIGMRILQEIRDVQPASRPEAELYERLPQRLRELAEGEVKNVEMALIREGYYDELLRPAYKWLYLPFEREDPRPLFERVAERAAELAKRHGVDPTPLVQAAEELKRSTIRELPKAAERAGGALAEVVSKVVEVVARRRAEELRERGVDVSHDAGFLLSVAKRIIRKISRGLDEEALAVDAVYKWVSRTAEEVNRNMDVLEKAYFEFAVLKTKNREVAEAYARRFSIRPAAADEYDPVEGVFKRREVYLIIHQSLQAAVSKALDWLAGELRDKEEVPVSHMFVGPPELGFILAERMRLAFAREGRYYKYFQFYDLESEVKAIAERLVEMAAEEAAGRPVFWVLRYEHLRRFAPLIAKIYGAEYDPLRDAGYVHKADFAIGYAVMKELLKLLRERVRRGEAKPWEWSTHKDLAEGMAKALEEAVGREFAKPGAAQTALEGVKYAMRYLAGEAPHPSGVAREAYDAAVRLFSLIAGVKEEELWRKTLKLKETNPGQFDSLVELAEERLGLRRREEEREKRPEKPERKPEEVVKKQEEEKPGERRPEAKRPQEEEKPAAEKAGEKPAAAQRPSVKPAKSEERLEAAGQRAAAEAPRGLIPEGHEGVKAVLWLVRASGAELEDASQLVRAAASKLKEKYKAKVGRMEPALAELAEKALEEAYYLVEVAARSRSALEKLRVAFEVGENAVFGLRPETPEEADAAKILADLAKLVRQAEEELGAGLRVWGLAQQFALALIDRVEAEYDRVLKAVTTIERALIPAAVSAMGVVGAIATHDVVLGAAAPIAAAIALAKADQLKEAAKKAKEAAERIYEAARELWEAAKVTLQRIYEVVVEAIARALDYVKAHWFIFAAAAAGLIAWATAQQLDFQLWMEHVAKLAPVIVGAPKFKEFKPALEGEAPDLLKAAERALAWRDFKSIKAFLDEGMKAVLKMQDLKKVVENVNKYGAGKGLRPEHAVDVLALVEAGLKRLGKPPSLAEAAERLAKGERVELDVNEVVEYIKRIRDVAYQLRLLFRHIAENAERYARNKREAEAMKRAFTVTEAAEELAEAASKEFRKLGDATLADKAVAFFESLALGTAWSRVVLNAMEKGKAYEALVWAPTTAAGKYGVGREAVDMWEGLLTRAAVWLAGRGVDKAEFRRKGSQVEIIVNGEAVAVVEIEESEVMGIVYRAKGKWVKEEAMRQLKLARELAEAIKTKPEEYALLALLATDGSYVAENHVVLAGTTSVAQAALYIKLGFKVKYAGYGNLTEEGLKPVFEAWRIDEKIVKRVKEHLAAAEALFKDPGRAELLYKALDLLQEIRWNSAKAKRKAAERITTLLFHLRLGGGKVCLANCQFGEPTLTVKREAYARVVAPLLYYIAREVPGWEGEKAREEVMKFLAHAVLYDGGVEPDQVYLTVGNFGAKSEEKQLPMDIYDKIALYVILAAKYGVGVKGISVREGKAQIRLKPEYAAWVFAAEWPFFSQLLGVCKALGIGADHINKKLEKMKRLVEVLAERIRIEHRLIGDGVVVWFKDESGRELAHINVGWDGESLYAEFGGAKEKAERLALILNALGAEAEARQHGRYWRVELYTDSITAIRRPEWLDAVKALVEALYKNGVISSAKRDELIKEIKAGPNVVEIAGVEMSVAAWGKAGSEKLVIAYHPGSADAFEAAVKALRGAGFEEGVHFTAKRPEEGKKGYIYLKIPAGLWKLEELRRQGVEWAKEAVSRLEEIARERGFYDLLDEYLKPAKEAETIDPKGMVAEDKERGVKAVIRNVKVMWKDGRPKIVVEYEANGRTETFSFTWGVYKSGRVRAGVKLNEEKAAVLAALTGDGKLRGKEGVAELTAKHLFALAKIKDVGWKLLRWYAEVRG</sequence>
<dbReference type="Proteomes" id="UP000009062">
    <property type="component" value="Chromosome"/>
</dbReference>
<name>H6Q803_PYROT</name>
<proteinExistence type="predicted"/>
<keyword evidence="6" id="KW-1185">Reference proteome</keyword>
<dbReference type="PANTHER" id="PTHR47372:SF11">
    <property type="entry name" value="RE19971P"/>
    <property type="match status" value="1"/>
</dbReference>
<keyword evidence="3" id="KW-0472">Membrane</keyword>
<evidence type="ECO:0000256" key="3">
    <source>
        <dbReference type="SAM" id="Phobius"/>
    </source>
</evidence>
<feature type="transmembrane region" description="Helical" evidence="3">
    <location>
        <begin position="191"/>
        <end position="211"/>
    </location>
</feature>